<dbReference type="Pfam" id="PF13738">
    <property type="entry name" value="Pyr_redox_3"/>
    <property type="match status" value="1"/>
</dbReference>
<organism evidence="1 2">
    <name type="scientific">Psychrobacillus glaciei</name>
    <dbReference type="NCBI Taxonomy" id="2283160"/>
    <lineage>
        <taxon>Bacteria</taxon>
        <taxon>Bacillati</taxon>
        <taxon>Bacillota</taxon>
        <taxon>Bacilli</taxon>
        <taxon>Bacillales</taxon>
        <taxon>Bacillaceae</taxon>
        <taxon>Psychrobacillus</taxon>
    </lineage>
</organism>
<dbReference type="OrthoDB" id="9778740at2"/>
<evidence type="ECO:0008006" key="3">
    <source>
        <dbReference type="Google" id="ProtNLM"/>
    </source>
</evidence>
<dbReference type="AlphaFoldDB" id="A0A5J6SPM3"/>
<evidence type="ECO:0000313" key="1">
    <source>
        <dbReference type="EMBL" id="QFF99881.1"/>
    </source>
</evidence>
<dbReference type="KEGG" id="psyo:PB01_14190"/>
<sequence>MEAAIDLYRNGSYVTLVHRGETVLEGIKPSLLLDMRNLLKKEQINFYPNSTIANIDETTISIISSNGTVSIQNDFFFPLMGYQPNTSLLQSIGIQTDFSTLVPSFNPKTHESNVKNIFLSGVVTGGITNSVYIGDVLFHGLKIAEEIAQRLSYV</sequence>
<name>A0A5J6SPM3_9BACI</name>
<protein>
    <recommendedName>
        <fullName evidence="3">FAD/NAD(P)-binding domain-containing protein</fullName>
    </recommendedName>
</protein>
<accession>A0A5J6SPM3</accession>
<keyword evidence="2" id="KW-1185">Reference proteome</keyword>
<evidence type="ECO:0000313" key="2">
    <source>
        <dbReference type="Proteomes" id="UP000325517"/>
    </source>
</evidence>
<dbReference type="Proteomes" id="UP000325517">
    <property type="component" value="Chromosome"/>
</dbReference>
<dbReference type="SUPFAM" id="SSF51905">
    <property type="entry name" value="FAD/NAD(P)-binding domain"/>
    <property type="match status" value="1"/>
</dbReference>
<reference evidence="1 2" key="1">
    <citation type="submission" date="2018-07" db="EMBL/GenBank/DDBJ databases">
        <title>Complete genome sequence of Psychrobacillus sp. PB01, isolated from iceberg, and comparative genome analysis of Psychrobacillus strains.</title>
        <authorList>
            <person name="Lee P.C."/>
        </authorList>
    </citation>
    <scope>NUCLEOTIDE SEQUENCE [LARGE SCALE GENOMIC DNA]</scope>
    <source>
        <strain evidence="1 2">PB01</strain>
    </source>
</reference>
<dbReference type="EMBL" id="CP031223">
    <property type="protein sequence ID" value="QFF99881.1"/>
    <property type="molecule type" value="Genomic_DNA"/>
</dbReference>
<dbReference type="InterPro" id="IPR036188">
    <property type="entry name" value="FAD/NAD-bd_sf"/>
</dbReference>
<proteinExistence type="predicted"/>
<gene>
    <name evidence="1" type="ORF">PB01_14190</name>
</gene>
<dbReference type="Gene3D" id="3.50.50.60">
    <property type="entry name" value="FAD/NAD(P)-binding domain"/>
    <property type="match status" value="2"/>
</dbReference>